<dbReference type="CDD" id="cd01335">
    <property type="entry name" value="Radical_SAM"/>
    <property type="match status" value="1"/>
</dbReference>
<evidence type="ECO:0000256" key="7">
    <source>
        <dbReference type="PIRSR" id="PIRSR004762-1"/>
    </source>
</evidence>
<keyword evidence="4 6" id="KW-0408">Iron</keyword>
<evidence type="ECO:0000256" key="4">
    <source>
        <dbReference type="ARBA" id="ARBA00023004"/>
    </source>
</evidence>
<dbReference type="InterPro" id="IPR034405">
    <property type="entry name" value="F420"/>
</dbReference>
<dbReference type="PANTHER" id="PTHR43076:SF1">
    <property type="entry name" value="LIPOYL SYNTHASE 2"/>
    <property type="match status" value="1"/>
</dbReference>
<proteinExistence type="inferred from homology"/>
<feature type="binding site" evidence="8">
    <location>
        <position position="79"/>
    </location>
    <ligand>
        <name>S-adenosyl-L-methionine</name>
        <dbReference type="ChEBI" id="CHEBI:59789"/>
    </ligand>
</feature>
<dbReference type="SFLD" id="SFLDS00029">
    <property type="entry name" value="Radical_SAM"/>
    <property type="match status" value="1"/>
</dbReference>
<dbReference type="InterPro" id="IPR007197">
    <property type="entry name" value="rSAM"/>
</dbReference>
<dbReference type="GO" id="GO:0016765">
    <property type="term" value="F:transferase activity, transferring alkyl or aryl (other than methyl) groups"/>
    <property type="evidence" value="ECO:0007669"/>
    <property type="project" value="InterPro"/>
</dbReference>
<organism evidence="10 11">
    <name type="scientific">Heliophilum fasciatum</name>
    <dbReference type="NCBI Taxonomy" id="35700"/>
    <lineage>
        <taxon>Bacteria</taxon>
        <taxon>Bacillati</taxon>
        <taxon>Bacillota</taxon>
        <taxon>Clostridia</taxon>
        <taxon>Eubacteriales</taxon>
        <taxon>Heliobacteriaceae</taxon>
        <taxon>Heliophilum</taxon>
    </lineage>
</organism>
<evidence type="ECO:0000256" key="3">
    <source>
        <dbReference type="ARBA" id="ARBA00022723"/>
    </source>
</evidence>
<feature type="binding site" evidence="8">
    <location>
        <position position="184"/>
    </location>
    <ligand>
        <name>S-adenosyl-L-methionine</name>
        <dbReference type="ChEBI" id="CHEBI:59789"/>
    </ligand>
</feature>
<dbReference type="GO" id="GO:0046992">
    <property type="term" value="F:oxidoreductase activity, acting on X-H and Y-H to form an X-Y bond"/>
    <property type="evidence" value="ECO:0007669"/>
    <property type="project" value="UniProtKB-UniRule"/>
</dbReference>
<dbReference type="EMBL" id="SLXT01000017">
    <property type="protein sequence ID" value="TCP63590.1"/>
    <property type="molecule type" value="Genomic_DNA"/>
</dbReference>
<comment type="catalytic activity">
    <reaction evidence="6">
        <text>dehypoxanthine futalosine + S-adenosyl-L-methionine = cyclic dehypoxanthinylfutalosinate + 5'-deoxyadenosine + L-methionine + H(+)</text>
        <dbReference type="Rhea" id="RHEA:33083"/>
        <dbReference type="ChEBI" id="CHEBI:15378"/>
        <dbReference type="ChEBI" id="CHEBI:17319"/>
        <dbReference type="ChEBI" id="CHEBI:57844"/>
        <dbReference type="ChEBI" id="CHEBI:58864"/>
        <dbReference type="ChEBI" id="CHEBI:59789"/>
        <dbReference type="ChEBI" id="CHEBI:64270"/>
        <dbReference type="EC" id="1.21.98.1"/>
    </reaction>
</comment>
<evidence type="ECO:0000256" key="2">
    <source>
        <dbReference type="ARBA" id="ARBA00022691"/>
    </source>
</evidence>
<keyword evidence="1 6" id="KW-0004">4Fe-4S</keyword>
<keyword evidence="11" id="KW-1185">Reference proteome</keyword>
<dbReference type="PIRSF" id="PIRSF004762">
    <property type="entry name" value="CHP00423"/>
    <property type="match status" value="1"/>
</dbReference>
<evidence type="ECO:0000259" key="9">
    <source>
        <dbReference type="PROSITE" id="PS51918"/>
    </source>
</evidence>
<feature type="binding site" evidence="6 7">
    <location>
        <position position="73"/>
    </location>
    <ligand>
        <name>[4Fe-4S] cluster</name>
        <dbReference type="ChEBI" id="CHEBI:49883"/>
        <note>4Fe-4S-S-AdoMet</note>
    </ligand>
</feature>
<gene>
    <name evidence="6" type="primary">mqnC</name>
    <name evidence="10" type="ORF">EDD73_11715</name>
</gene>
<dbReference type="InterPro" id="IPR020050">
    <property type="entry name" value="FO_synthase_su2"/>
</dbReference>
<dbReference type="InterPro" id="IPR058240">
    <property type="entry name" value="rSAM_sf"/>
</dbReference>
<comment type="caution">
    <text evidence="10">The sequence shown here is derived from an EMBL/GenBank/DDBJ whole genome shotgun (WGS) entry which is preliminary data.</text>
</comment>
<feature type="binding site" evidence="8">
    <location>
        <position position="295"/>
    </location>
    <ligand>
        <name>(3R)-3-methyl-D-ornithine</name>
        <dbReference type="ChEBI" id="CHEBI:64642"/>
    </ligand>
</feature>
<comment type="similarity">
    <text evidence="6">Belongs to the radical SAM superfamily. MqnC family.</text>
</comment>
<name>A0A4R2RIH5_9FIRM</name>
<dbReference type="PANTHER" id="PTHR43076">
    <property type="entry name" value="FO SYNTHASE (COFH)"/>
    <property type="match status" value="1"/>
</dbReference>
<keyword evidence="6" id="KW-0560">Oxidoreductase</keyword>
<comment type="function">
    <text evidence="6">Radical SAM enzyme that catalyzes the cyclization of dehypoxanthine futalosine (DHFL) into cyclic dehypoxanthine futalosine (CDHFL), a step in the biosynthesis of menaquinone (MK, vitamin K2).</text>
</comment>
<dbReference type="NCBIfam" id="TIGR00423">
    <property type="entry name" value="CofH family radical SAM protein"/>
    <property type="match status" value="1"/>
</dbReference>
<dbReference type="HAMAP" id="MF_00992">
    <property type="entry name" value="MqnC"/>
    <property type="match status" value="1"/>
</dbReference>
<dbReference type="Gene3D" id="3.20.20.70">
    <property type="entry name" value="Aldolase class I"/>
    <property type="match status" value="1"/>
</dbReference>
<dbReference type="SFLD" id="SFLDG01064">
    <property type="entry name" value="F420__menaquinone_cofactor_bio"/>
    <property type="match status" value="1"/>
</dbReference>
<keyword evidence="3 6" id="KW-0479">Metal-binding</keyword>
<dbReference type="GO" id="GO:0044689">
    <property type="term" value="F:7,8-didemethyl-8-hydroxy-5-deazariboflavin synthase activity"/>
    <property type="evidence" value="ECO:0007669"/>
    <property type="project" value="TreeGrafter"/>
</dbReference>
<dbReference type="SFLD" id="SFLDG01389">
    <property type="entry name" value="menaquinone_synthsis_involved"/>
    <property type="match status" value="1"/>
</dbReference>
<dbReference type="Proteomes" id="UP000294813">
    <property type="component" value="Unassembled WGS sequence"/>
</dbReference>
<feature type="binding site" evidence="6 7">
    <location>
        <position position="80"/>
    </location>
    <ligand>
        <name>[4Fe-4S] cluster</name>
        <dbReference type="ChEBI" id="CHEBI:49883"/>
        <note>4Fe-4S-S-AdoMet</note>
    </ligand>
</feature>
<comment type="cofactor">
    <cofactor evidence="6 7">
        <name>[4Fe-4S] cluster</name>
        <dbReference type="ChEBI" id="CHEBI:49883"/>
    </cofactor>
    <text evidence="6 7">Binds 1 [4Fe-4S] cluster. The cluster is coordinated with 3 cysteines and an exchangeable S-adenosyl-L-methionine.</text>
</comment>
<dbReference type="GO" id="GO:0051539">
    <property type="term" value="F:4 iron, 4 sulfur cluster binding"/>
    <property type="evidence" value="ECO:0007669"/>
    <property type="project" value="UniProtKB-KW"/>
</dbReference>
<comment type="pathway">
    <text evidence="6">Quinol/quinone metabolism; menaquinone biosynthesis.</text>
</comment>
<evidence type="ECO:0000256" key="6">
    <source>
        <dbReference type="HAMAP-Rule" id="MF_00992"/>
    </source>
</evidence>
<dbReference type="PROSITE" id="PS51918">
    <property type="entry name" value="RADICAL_SAM"/>
    <property type="match status" value="1"/>
</dbReference>
<dbReference type="GO" id="GO:0005506">
    <property type="term" value="F:iron ion binding"/>
    <property type="evidence" value="ECO:0007669"/>
    <property type="project" value="UniProtKB-UniRule"/>
</dbReference>
<dbReference type="SUPFAM" id="SSF102114">
    <property type="entry name" value="Radical SAM enzymes"/>
    <property type="match status" value="1"/>
</dbReference>
<evidence type="ECO:0000256" key="8">
    <source>
        <dbReference type="PIRSR" id="PIRSR004762-2"/>
    </source>
</evidence>
<evidence type="ECO:0000256" key="1">
    <source>
        <dbReference type="ARBA" id="ARBA00022485"/>
    </source>
</evidence>
<feature type="binding site" evidence="8">
    <location>
        <position position="148"/>
    </location>
    <ligand>
        <name>(3R)-3-methyl-D-ornithine</name>
        <dbReference type="ChEBI" id="CHEBI:64642"/>
    </ligand>
</feature>
<keyword evidence="5 6" id="KW-0411">Iron-sulfur</keyword>
<dbReference type="InterPro" id="IPR045567">
    <property type="entry name" value="CofH/MnqC-like_C"/>
</dbReference>
<protein>
    <recommendedName>
        <fullName evidence="6">Cyclic dehypoxanthine futalosine synthase</fullName>
        <shortName evidence="6">Cyclic DHFL synthase</shortName>
        <ecNumber evidence="6">1.21.98.1</ecNumber>
    </recommendedName>
    <alternativeName>
        <fullName evidence="6">Dehypoxanthine futalosine cyclase</fullName>
        <shortName evidence="6">DHFL cyclase</shortName>
    </alternativeName>
    <alternativeName>
        <fullName evidence="6">Menaquinone biosynthetic enzyme MqnC</fullName>
    </alternativeName>
</protein>
<dbReference type="EC" id="1.21.98.1" evidence="6"/>
<feature type="domain" description="Radical SAM core" evidence="9">
    <location>
        <begin position="59"/>
        <end position="287"/>
    </location>
</feature>
<dbReference type="SFLD" id="SFLDF00343">
    <property type="entry name" value="aminofutalosine_synthase_(mqnE"/>
    <property type="match status" value="1"/>
</dbReference>
<dbReference type="Pfam" id="PF04055">
    <property type="entry name" value="Radical_SAM"/>
    <property type="match status" value="1"/>
</dbReference>
<sequence>MISINEPMKRRANEALAKAWAGERLTLDDGEALLASDDLLALGAAAREVARRHHPDERITFVIDRNINYTNVCTTGCLFCAFYRRPGDAQGYVLPEDVIMQKIKETVAVGGTQILMQGGIHPELDLTYFEQLLRAIKARFTIHIHSFSPPEIAELADREGLPVEEVLARLHAAGLDSLPGGGAEILVDRVRQAISPQKISWRRWMDVMQAAHRLGLKTTATMMFGSMETLRERVLHMVRVREAQEETKGFTAFIPWSFQPKNTSLEGNASSGVEYLKTLAVSRLMLDNVPNIQASWVTQGAKMAQVALAFGANDFGGTMLEENVVRAAGVTNRVPMEEILRAIRDAGKVPTQRDTLYRILREF</sequence>
<dbReference type="AlphaFoldDB" id="A0A4R2RIH5"/>
<accession>A0A4R2RIH5</accession>
<evidence type="ECO:0000256" key="5">
    <source>
        <dbReference type="ARBA" id="ARBA00023014"/>
    </source>
</evidence>
<dbReference type="GO" id="GO:0009234">
    <property type="term" value="P:menaquinone biosynthetic process"/>
    <property type="evidence" value="ECO:0007669"/>
    <property type="project" value="UniProtKB-UniRule"/>
</dbReference>
<reference evidence="10 11" key="1">
    <citation type="submission" date="2019-03" db="EMBL/GenBank/DDBJ databases">
        <title>Genomic Encyclopedia of Type Strains, Phase IV (KMG-IV): sequencing the most valuable type-strain genomes for metagenomic binning, comparative biology and taxonomic classification.</title>
        <authorList>
            <person name="Goeker M."/>
        </authorList>
    </citation>
    <scope>NUCLEOTIDE SEQUENCE [LARGE SCALE GENOMIC DNA]</scope>
    <source>
        <strain evidence="10 11">DSM 11170</strain>
    </source>
</reference>
<dbReference type="SFLD" id="SFLDF00342">
    <property type="entry name" value="cyclic_dehypoxanthine_futalosi"/>
    <property type="match status" value="1"/>
</dbReference>
<dbReference type="Pfam" id="PF19288">
    <property type="entry name" value="CofH_C"/>
    <property type="match status" value="1"/>
</dbReference>
<evidence type="ECO:0000313" key="11">
    <source>
        <dbReference type="Proteomes" id="UP000294813"/>
    </source>
</evidence>
<keyword evidence="6" id="KW-0474">Menaquinone biosynthesis</keyword>
<dbReference type="InterPro" id="IPR022431">
    <property type="entry name" value="Cyclic_DHFL_synthase_mqnC"/>
</dbReference>
<keyword evidence="2 6" id="KW-0949">S-adenosyl-L-methionine</keyword>
<evidence type="ECO:0000313" key="10">
    <source>
        <dbReference type="EMBL" id="TCP63590.1"/>
    </source>
</evidence>
<feature type="binding site" evidence="6 7">
    <location>
        <position position="77"/>
    </location>
    <ligand>
        <name>[4Fe-4S] cluster</name>
        <dbReference type="ChEBI" id="CHEBI:49883"/>
        <note>4Fe-4S-S-AdoMet</note>
    </ligand>
</feature>
<dbReference type="UniPathway" id="UPA00079"/>
<dbReference type="NCBIfam" id="TIGR03699">
    <property type="entry name" value="menaquin_MqnC"/>
    <property type="match status" value="1"/>
</dbReference>
<dbReference type="InterPro" id="IPR013785">
    <property type="entry name" value="Aldolase_TIM"/>
</dbReference>